<dbReference type="Pfam" id="PF00795">
    <property type="entry name" value="CN_hydrolase"/>
    <property type="match status" value="1"/>
</dbReference>
<dbReference type="eggNOG" id="COG0388">
    <property type="taxonomic scope" value="Bacteria"/>
</dbReference>
<keyword evidence="3" id="KW-0449">Lipoprotein</keyword>
<dbReference type="STRING" id="396588.Tgr7_1492"/>
<dbReference type="Proteomes" id="UP000002383">
    <property type="component" value="Chromosome"/>
</dbReference>
<name>B8GRM2_THISH</name>
<accession>B8GRM2</accession>
<dbReference type="PROSITE" id="PS50263">
    <property type="entry name" value="CN_HYDROLASE"/>
    <property type="match status" value="1"/>
</dbReference>
<organism evidence="3 4">
    <name type="scientific">Thioalkalivibrio sulfidiphilus (strain HL-EbGR7)</name>
    <dbReference type="NCBI Taxonomy" id="396588"/>
    <lineage>
        <taxon>Bacteria</taxon>
        <taxon>Pseudomonadati</taxon>
        <taxon>Pseudomonadota</taxon>
        <taxon>Gammaproteobacteria</taxon>
        <taxon>Chromatiales</taxon>
        <taxon>Ectothiorhodospiraceae</taxon>
        <taxon>Thioalkalivibrio</taxon>
    </lineage>
</organism>
<dbReference type="RefSeq" id="WP_012638059.1">
    <property type="nucleotide sequence ID" value="NC_011901.1"/>
</dbReference>
<dbReference type="InterPro" id="IPR001110">
    <property type="entry name" value="UPF0012_CS"/>
</dbReference>
<evidence type="ECO:0000313" key="3">
    <source>
        <dbReference type="EMBL" id="ACL72576.1"/>
    </source>
</evidence>
<dbReference type="HOGENOM" id="CLU_030130_5_0_6"/>
<keyword evidence="4" id="KW-1185">Reference proteome</keyword>
<keyword evidence="3" id="KW-0012">Acyltransferase</keyword>
<dbReference type="AlphaFoldDB" id="B8GRM2"/>
<evidence type="ECO:0000313" key="4">
    <source>
        <dbReference type="Proteomes" id="UP000002383"/>
    </source>
</evidence>
<dbReference type="GO" id="GO:0016746">
    <property type="term" value="F:acyltransferase activity"/>
    <property type="evidence" value="ECO:0007669"/>
    <property type="project" value="UniProtKB-KW"/>
</dbReference>
<keyword evidence="3" id="KW-0808">Transferase</keyword>
<dbReference type="SUPFAM" id="SSF56317">
    <property type="entry name" value="Carbon-nitrogen hydrolase"/>
    <property type="match status" value="1"/>
</dbReference>
<dbReference type="EMBL" id="CP001339">
    <property type="protein sequence ID" value="ACL72576.1"/>
    <property type="molecule type" value="Genomic_DNA"/>
</dbReference>
<evidence type="ECO:0000259" key="2">
    <source>
        <dbReference type="PROSITE" id="PS50263"/>
    </source>
</evidence>
<sequence>MFPEARLPDAPVRVAACQYPVEFLGDWSHFEAKLRGLVSEAANQGTRLVVFPEYASMELASLFGPEVYGDLQRQLEAVQALLPDYRALHRALAMEHGLYLLAGSFPVREADGSYRNRAYLYSPEGSEGFQDKLHMTRFEQEHWHISPGHEVKVFDTHIGALAVATCYDVEFPQAVRRQVEAGAWLLLVPSCTDREAGYQRVRIGCQARALENQVYVVQSPTVGEAPWSESIDSNVGLGAVYTPVDIGFPDNGILAQGRTDEAGWVFADLDPRAITRVRRKGQVFNHRDWARHREAADLPIEQVVL</sequence>
<dbReference type="PANTHER" id="PTHR23088">
    <property type="entry name" value="NITRILASE-RELATED"/>
    <property type="match status" value="1"/>
</dbReference>
<dbReference type="InterPro" id="IPR003010">
    <property type="entry name" value="C-N_Hydrolase"/>
</dbReference>
<dbReference type="CDD" id="cd07574">
    <property type="entry name" value="nitrilase_Rim1_like"/>
    <property type="match status" value="1"/>
</dbReference>
<dbReference type="PROSITE" id="PS01227">
    <property type="entry name" value="UPF0012"/>
    <property type="match status" value="1"/>
</dbReference>
<protein>
    <submittedName>
        <fullName evidence="3">Nitrilase/cyanide hydratase and apolipoprotein N-acyltransferase</fullName>
    </submittedName>
</protein>
<feature type="domain" description="CN hydrolase" evidence="2">
    <location>
        <begin position="12"/>
        <end position="271"/>
    </location>
</feature>
<proteinExistence type="inferred from homology"/>
<dbReference type="InterPro" id="IPR036526">
    <property type="entry name" value="C-N_Hydrolase_sf"/>
</dbReference>
<comment type="similarity">
    <text evidence="1">Belongs to the carbon-nitrogen hydrolase superfamily. NIT1/NIT2 family.</text>
</comment>
<gene>
    <name evidence="3" type="ordered locus">Tgr7_1492</name>
</gene>
<dbReference type="Gene3D" id="3.60.110.10">
    <property type="entry name" value="Carbon-nitrogen hydrolase"/>
    <property type="match status" value="1"/>
</dbReference>
<reference evidence="3 4" key="1">
    <citation type="journal article" date="2011" name="Stand. Genomic Sci.">
        <title>Complete genome sequence of 'Thioalkalivibrio sulfidophilus' HL-EbGr7.</title>
        <authorList>
            <person name="Muyzer G."/>
            <person name="Sorokin D.Y."/>
            <person name="Mavromatis K."/>
            <person name="Lapidus A."/>
            <person name="Clum A."/>
            <person name="Ivanova N."/>
            <person name="Pati A."/>
            <person name="d'Haeseleer P."/>
            <person name="Woyke T."/>
            <person name="Kyrpides N.C."/>
        </authorList>
    </citation>
    <scope>NUCLEOTIDE SEQUENCE [LARGE SCALE GENOMIC DNA]</scope>
    <source>
        <strain evidence="3 4">HL-EbGR7</strain>
    </source>
</reference>
<dbReference type="KEGG" id="tgr:Tgr7_1492"/>
<dbReference type="PANTHER" id="PTHR23088:SF50">
    <property type="entry name" value="HYDROLASE YHCX"/>
    <property type="match status" value="1"/>
</dbReference>
<evidence type="ECO:0000256" key="1">
    <source>
        <dbReference type="ARBA" id="ARBA00010613"/>
    </source>
</evidence>